<dbReference type="PROSITE" id="PS51755">
    <property type="entry name" value="OMPR_PHOB"/>
    <property type="match status" value="1"/>
</dbReference>
<dbReference type="InterPro" id="IPR039420">
    <property type="entry name" value="WalR-like"/>
</dbReference>
<feature type="domain" description="Response regulatory" evidence="10">
    <location>
        <begin position="1"/>
        <end position="113"/>
    </location>
</feature>
<comment type="caution">
    <text evidence="12">The sequence shown here is derived from an EMBL/GenBank/DDBJ whole genome shotgun (WGS) entry which is preliminary data.</text>
</comment>
<evidence type="ECO:0000259" key="10">
    <source>
        <dbReference type="PROSITE" id="PS50110"/>
    </source>
</evidence>
<name>A0A6L5XA83_9FIRM</name>
<keyword evidence="2 8" id="KW-0597">Phosphoprotein</keyword>
<dbReference type="PANTHER" id="PTHR48111:SF40">
    <property type="entry name" value="PHOSPHATE REGULON TRANSCRIPTIONAL REGULATORY PROTEIN PHOB"/>
    <property type="match status" value="1"/>
</dbReference>
<dbReference type="GO" id="GO:0000976">
    <property type="term" value="F:transcription cis-regulatory region binding"/>
    <property type="evidence" value="ECO:0007669"/>
    <property type="project" value="TreeGrafter"/>
</dbReference>
<dbReference type="InterPro" id="IPR001867">
    <property type="entry name" value="OmpR/PhoB-type_DNA-bd"/>
</dbReference>
<keyword evidence="4" id="KW-0805">Transcription regulation</keyword>
<comment type="function">
    <text evidence="7">May play the central regulatory role in sporulation. It may be an element of the effector pathway responsible for the activation of sporulation genes in response to nutritional stress. Spo0A may act in concert with spo0H (a sigma factor) to control the expression of some genes that are critical to the sporulation process.</text>
</comment>
<dbReference type="InterPro" id="IPR036388">
    <property type="entry name" value="WH-like_DNA-bd_sf"/>
</dbReference>
<dbReference type="SMART" id="SM00862">
    <property type="entry name" value="Trans_reg_C"/>
    <property type="match status" value="1"/>
</dbReference>
<dbReference type="Proteomes" id="UP000481852">
    <property type="component" value="Unassembled WGS sequence"/>
</dbReference>
<gene>
    <name evidence="12" type="ORF">FYJ35_13085</name>
</gene>
<dbReference type="InterPro" id="IPR016032">
    <property type="entry name" value="Sig_transdc_resp-reg_C-effctor"/>
</dbReference>
<proteinExistence type="predicted"/>
<dbReference type="PROSITE" id="PS50110">
    <property type="entry name" value="RESPONSE_REGULATORY"/>
    <property type="match status" value="1"/>
</dbReference>
<dbReference type="AlphaFoldDB" id="A0A6L5XA83"/>
<protein>
    <recommendedName>
        <fullName evidence="1">Stage 0 sporulation protein A homolog</fullName>
    </recommendedName>
</protein>
<feature type="modified residue" description="4-aspartylphosphate" evidence="8">
    <location>
        <position position="49"/>
    </location>
</feature>
<dbReference type="InterPro" id="IPR011006">
    <property type="entry name" value="CheY-like_superfamily"/>
</dbReference>
<evidence type="ECO:0000256" key="7">
    <source>
        <dbReference type="ARBA" id="ARBA00024867"/>
    </source>
</evidence>
<evidence type="ECO:0000256" key="4">
    <source>
        <dbReference type="ARBA" id="ARBA00023015"/>
    </source>
</evidence>
<sequence>MTIIEDDRALAEQISQLLSRYGYDCTEAKDFSIIDRQIEVEQPDLILLDINLPKYDGFYWCRSLRERTKVPILIMSARNSTADQIRGMDSGADDYITKPFDPDVLLAKVNAIIRRNYGELKPENADHGEEKCGVIFWENRQTVACRGKQTELSFTENSLFRVLFAAFPDAVSRGELFMQVWDDDSFVEENTLNVNIRRLREKFVAAGLPIAIRVVRSFGYKLIIGGDNT</sequence>
<dbReference type="GO" id="GO:0000156">
    <property type="term" value="F:phosphorelay response regulator activity"/>
    <property type="evidence" value="ECO:0007669"/>
    <property type="project" value="TreeGrafter"/>
</dbReference>
<keyword evidence="6" id="KW-0804">Transcription</keyword>
<dbReference type="GO" id="GO:0032993">
    <property type="term" value="C:protein-DNA complex"/>
    <property type="evidence" value="ECO:0007669"/>
    <property type="project" value="TreeGrafter"/>
</dbReference>
<evidence type="ECO:0000259" key="11">
    <source>
        <dbReference type="PROSITE" id="PS51755"/>
    </source>
</evidence>
<evidence type="ECO:0000256" key="1">
    <source>
        <dbReference type="ARBA" id="ARBA00018672"/>
    </source>
</evidence>
<dbReference type="Gene3D" id="6.10.250.690">
    <property type="match status" value="1"/>
</dbReference>
<dbReference type="PANTHER" id="PTHR48111">
    <property type="entry name" value="REGULATOR OF RPOS"/>
    <property type="match status" value="1"/>
</dbReference>
<keyword evidence="3" id="KW-0902">Two-component regulatory system</keyword>
<evidence type="ECO:0000256" key="6">
    <source>
        <dbReference type="ARBA" id="ARBA00023163"/>
    </source>
</evidence>
<feature type="DNA-binding region" description="OmpR/PhoB-type" evidence="9">
    <location>
        <begin position="122"/>
        <end position="224"/>
    </location>
</feature>
<evidence type="ECO:0000313" key="12">
    <source>
        <dbReference type="EMBL" id="MSS15946.1"/>
    </source>
</evidence>
<dbReference type="SUPFAM" id="SSF46894">
    <property type="entry name" value="C-terminal effector domain of the bipartite response regulators"/>
    <property type="match status" value="1"/>
</dbReference>
<dbReference type="InterPro" id="IPR001789">
    <property type="entry name" value="Sig_transdc_resp-reg_receiver"/>
</dbReference>
<dbReference type="Pfam" id="PF00486">
    <property type="entry name" value="Trans_reg_C"/>
    <property type="match status" value="1"/>
</dbReference>
<dbReference type="Gene3D" id="3.40.50.2300">
    <property type="match status" value="1"/>
</dbReference>
<dbReference type="EMBL" id="VULZ01000018">
    <property type="protein sequence ID" value="MSS15946.1"/>
    <property type="molecule type" value="Genomic_DNA"/>
</dbReference>
<keyword evidence="5 9" id="KW-0238">DNA-binding</keyword>
<feature type="domain" description="OmpR/PhoB-type" evidence="11">
    <location>
        <begin position="122"/>
        <end position="224"/>
    </location>
</feature>
<dbReference type="GO" id="GO:0006355">
    <property type="term" value="P:regulation of DNA-templated transcription"/>
    <property type="evidence" value="ECO:0007669"/>
    <property type="project" value="InterPro"/>
</dbReference>
<dbReference type="GO" id="GO:0005829">
    <property type="term" value="C:cytosol"/>
    <property type="evidence" value="ECO:0007669"/>
    <property type="project" value="TreeGrafter"/>
</dbReference>
<dbReference type="Gene3D" id="1.10.10.10">
    <property type="entry name" value="Winged helix-like DNA-binding domain superfamily/Winged helix DNA-binding domain"/>
    <property type="match status" value="1"/>
</dbReference>
<evidence type="ECO:0000256" key="9">
    <source>
        <dbReference type="PROSITE-ProRule" id="PRU01091"/>
    </source>
</evidence>
<evidence type="ECO:0000313" key="13">
    <source>
        <dbReference type="Proteomes" id="UP000481852"/>
    </source>
</evidence>
<evidence type="ECO:0000256" key="2">
    <source>
        <dbReference type="ARBA" id="ARBA00022553"/>
    </source>
</evidence>
<dbReference type="CDD" id="cd00383">
    <property type="entry name" value="trans_reg_C"/>
    <property type="match status" value="1"/>
</dbReference>
<evidence type="ECO:0000256" key="5">
    <source>
        <dbReference type="ARBA" id="ARBA00023125"/>
    </source>
</evidence>
<keyword evidence="13" id="KW-1185">Reference proteome</keyword>
<evidence type="ECO:0000256" key="8">
    <source>
        <dbReference type="PROSITE-ProRule" id="PRU00169"/>
    </source>
</evidence>
<accession>A0A6L5XA83</accession>
<dbReference type="Pfam" id="PF00072">
    <property type="entry name" value="Response_reg"/>
    <property type="match status" value="1"/>
</dbReference>
<reference evidence="12 13" key="1">
    <citation type="submission" date="2019-08" db="EMBL/GenBank/DDBJ databases">
        <title>In-depth cultivation of the pig gut microbiome towards novel bacterial diversity and tailored functional studies.</title>
        <authorList>
            <person name="Wylensek D."/>
            <person name="Hitch T.C.A."/>
            <person name="Clavel T."/>
        </authorList>
    </citation>
    <scope>NUCLEOTIDE SEQUENCE [LARGE SCALE GENOMIC DNA]</scope>
    <source>
        <strain evidence="12 13">Oil+RF-744-WCA-WT-11</strain>
    </source>
</reference>
<dbReference type="SUPFAM" id="SSF52172">
    <property type="entry name" value="CheY-like"/>
    <property type="match status" value="1"/>
</dbReference>
<organism evidence="12 13">
    <name type="scientific">Porcincola intestinalis</name>
    <dbReference type="NCBI Taxonomy" id="2606632"/>
    <lineage>
        <taxon>Bacteria</taxon>
        <taxon>Bacillati</taxon>
        <taxon>Bacillota</taxon>
        <taxon>Clostridia</taxon>
        <taxon>Lachnospirales</taxon>
        <taxon>Lachnospiraceae</taxon>
        <taxon>Porcincola</taxon>
    </lineage>
</organism>
<dbReference type="SMART" id="SM00448">
    <property type="entry name" value="REC"/>
    <property type="match status" value="1"/>
</dbReference>
<evidence type="ECO:0000256" key="3">
    <source>
        <dbReference type="ARBA" id="ARBA00023012"/>
    </source>
</evidence>